<keyword evidence="2" id="KW-1185">Reference proteome</keyword>
<dbReference type="Proteomes" id="UP000095282">
    <property type="component" value="Unplaced"/>
</dbReference>
<name>A0A1I7T8N6_9PELO</name>
<feature type="region of interest" description="Disordered" evidence="1">
    <location>
        <begin position="71"/>
        <end position="156"/>
    </location>
</feature>
<evidence type="ECO:0000256" key="1">
    <source>
        <dbReference type="SAM" id="MobiDB-lite"/>
    </source>
</evidence>
<dbReference type="WBParaSite" id="Csp11.Scaffold546.g3503.t1">
    <property type="protein sequence ID" value="Csp11.Scaffold546.g3503.t1"/>
    <property type="gene ID" value="Csp11.Scaffold546.g3503"/>
</dbReference>
<evidence type="ECO:0000313" key="3">
    <source>
        <dbReference type="WBParaSite" id="Csp11.Scaffold546.g3503.t1"/>
    </source>
</evidence>
<proteinExistence type="predicted"/>
<feature type="compositionally biased region" description="Basic and acidic residues" evidence="1">
    <location>
        <begin position="71"/>
        <end position="84"/>
    </location>
</feature>
<evidence type="ECO:0000313" key="2">
    <source>
        <dbReference type="Proteomes" id="UP000095282"/>
    </source>
</evidence>
<dbReference type="AlphaFoldDB" id="A0A1I7T8N6"/>
<organism evidence="2 3">
    <name type="scientific">Caenorhabditis tropicalis</name>
    <dbReference type="NCBI Taxonomy" id="1561998"/>
    <lineage>
        <taxon>Eukaryota</taxon>
        <taxon>Metazoa</taxon>
        <taxon>Ecdysozoa</taxon>
        <taxon>Nematoda</taxon>
        <taxon>Chromadorea</taxon>
        <taxon>Rhabditida</taxon>
        <taxon>Rhabditina</taxon>
        <taxon>Rhabditomorpha</taxon>
        <taxon>Rhabditoidea</taxon>
        <taxon>Rhabditidae</taxon>
        <taxon>Peloderinae</taxon>
        <taxon>Caenorhabditis</taxon>
    </lineage>
</organism>
<accession>A0A1I7T8N6</accession>
<reference evidence="3" key="1">
    <citation type="submission" date="2016-11" db="UniProtKB">
        <authorList>
            <consortium name="WormBaseParasite"/>
        </authorList>
    </citation>
    <scope>IDENTIFICATION</scope>
</reference>
<protein>
    <submittedName>
        <fullName evidence="3">Uncharacterized protein</fullName>
    </submittedName>
</protein>
<sequence length="156" mass="17768">MSSIVEVPEAGSRASELMAMDQINDIFTKYLENTSLPLEMLEEDEIENMALRSLVMGSTRESAKKLLKKIGEMKEERKKREKMMARKRKNSDESSSGYSSGESKKTKTAPRVPRAPKKKIVPAVPPANEELGDDPLVEMRKIMKKHNEKMRLQKTE</sequence>